<dbReference type="Proteomes" id="UP000190102">
    <property type="component" value="Unassembled WGS sequence"/>
</dbReference>
<dbReference type="GO" id="GO:0003723">
    <property type="term" value="F:RNA binding"/>
    <property type="evidence" value="ECO:0007669"/>
    <property type="project" value="UniProtKB-KW"/>
</dbReference>
<gene>
    <name evidence="2" type="ORF">SAMN02745119_02948</name>
</gene>
<evidence type="ECO:0000313" key="3">
    <source>
        <dbReference type="Proteomes" id="UP000190102"/>
    </source>
</evidence>
<protein>
    <submittedName>
        <fullName evidence="2">Ribosome-associated protein</fullName>
    </submittedName>
</protein>
<proteinExistence type="predicted"/>
<dbReference type="EMBL" id="FUWR01000021">
    <property type="protein sequence ID" value="SKA16782.1"/>
    <property type="molecule type" value="Genomic_DNA"/>
</dbReference>
<reference evidence="3" key="1">
    <citation type="submission" date="2017-02" db="EMBL/GenBank/DDBJ databases">
        <authorList>
            <person name="Varghese N."/>
            <person name="Submissions S."/>
        </authorList>
    </citation>
    <scope>NUCLEOTIDE SEQUENCE [LARGE SCALE GENOMIC DNA]</scope>
    <source>
        <strain evidence="3">ATCC BAA-34</strain>
    </source>
</reference>
<dbReference type="STRING" id="115783.SAMN02745119_02948"/>
<dbReference type="NCBIfam" id="TIGR02988">
    <property type="entry name" value="YaaA_near_RecF"/>
    <property type="match status" value="1"/>
</dbReference>
<dbReference type="AlphaFoldDB" id="A0A1T4RLE7"/>
<dbReference type="CDD" id="cd00165">
    <property type="entry name" value="S4"/>
    <property type="match status" value="1"/>
</dbReference>
<dbReference type="OrthoDB" id="9802835at2"/>
<evidence type="ECO:0000256" key="1">
    <source>
        <dbReference type="PROSITE-ProRule" id="PRU00182"/>
    </source>
</evidence>
<dbReference type="InterPro" id="IPR036986">
    <property type="entry name" value="S4_RNA-bd_sf"/>
</dbReference>
<keyword evidence="3" id="KW-1185">Reference proteome</keyword>
<sequence>MSEKISIDTDYIKLDSFLKLANLVMSGGEAKIVIQEGQVKVNGEAENRRGRKLYPGDSIVLTGCSSFVIERE</sequence>
<organism evidence="2 3">
    <name type="scientific">Trichlorobacter thiogenes</name>
    <dbReference type="NCBI Taxonomy" id="115783"/>
    <lineage>
        <taxon>Bacteria</taxon>
        <taxon>Pseudomonadati</taxon>
        <taxon>Thermodesulfobacteriota</taxon>
        <taxon>Desulfuromonadia</taxon>
        <taxon>Geobacterales</taxon>
        <taxon>Geobacteraceae</taxon>
        <taxon>Trichlorobacter</taxon>
    </lineage>
</organism>
<accession>A0A1T4RLE7</accession>
<keyword evidence="1" id="KW-0694">RNA-binding</keyword>
<dbReference type="SUPFAM" id="SSF55174">
    <property type="entry name" value="Alpha-L RNA-binding motif"/>
    <property type="match status" value="1"/>
</dbReference>
<dbReference type="InterPro" id="IPR014330">
    <property type="entry name" value="RNA-bd_S4-rel_YaaA"/>
</dbReference>
<name>A0A1T4RLE7_9BACT</name>
<evidence type="ECO:0000313" key="2">
    <source>
        <dbReference type="EMBL" id="SKA16782.1"/>
    </source>
</evidence>
<dbReference type="Gene3D" id="3.10.290.10">
    <property type="entry name" value="RNA-binding S4 domain"/>
    <property type="match status" value="1"/>
</dbReference>
<dbReference type="PROSITE" id="PS50889">
    <property type="entry name" value="S4"/>
    <property type="match status" value="1"/>
</dbReference>
<dbReference type="Pfam" id="PF13275">
    <property type="entry name" value="S4_2"/>
    <property type="match status" value="1"/>
</dbReference>